<accession>A0A2H0BKX6</accession>
<dbReference type="Gene3D" id="3.90.640.10">
    <property type="entry name" value="Actin, Chain A, domain 4"/>
    <property type="match status" value="1"/>
</dbReference>
<evidence type="ECO:0000256" key="1">
    <source>
        <dbReference type="ARBA" id="ARBA00022741"/>
    </source>
</evidence>
<dbReference type="SUPFAM" id="SSF53067">
    <property type="entry name" value="Actin-like ATPase domain"/>
    <property type="match status" value="1"/>
</dbReference>
<dbReference type="GO" id="GO:0140662">
    <property type="term" value="F:ATP-dependent protein folding chaperone"/>
    <property type="evidence" value="ECO:0007669"/>
    <property type="project" value="InterPro"/>
</dbReference>
<dbReference type="InterPro" id="IPR043129">
    <property type="entry name" value="ATPase_NBD"/>
</dbReference>
<evidence type="ECO:0000256" key="2">
    <source>
        <dbReference type="ARBA" id="ARBA00022840"/>
    </source>
</evidence>
<proteinExistence type="predicted"/>
<comment type="caution">
    <text evidence="3">The sequence shown here is derived from an EMBL/GenBank/DDBJ whole genome shotgun (WGS) entry which is preliminary data.</text>
</comment>
<dbReference type="GO" id="GO:0005524">
    <property type="term" value="F:ATP binding"/>
    <property type="evidence" value="ECO:0007669"/>
    <property type="project" value="UniProtKB-KW"/>
</dbReference>
<keyword evidence="1" id="KW-0547">Nucleotide-binding</keyword>
<name>A0A2H0BKX6_9BACT</name>
<dbReference type="Gene3D" id="3.30.420.40">
    <property type="match status" value="1"/>
</dbReference>
<keyword evidence="2" id="KW-0067">ATP-binding</keyword>
<organism evidence="3 4">
    <name type="scientific">Candidatus Woesebacteria bacterium CG22_combo_CG10-13_8_21_14_all_39_10</name>
    <dbReference type="NCBI Taxonomy" id="1975059"/>
    <lineage>
        <taxon>Bacteria</taxon>
        <taxon>Candidatus Woeseibacteriota</taxon>
    </lineage>
</organism>
<dbReference type="Pfam" id="PF00012">
    <property type="entry name" value="HSP70"/>
    <property type="match status" value="1"/>
</dbReference>
<evidence type="ECO:0000313" key="4">
    <source>
        <dbReference type="Proteomes" id="UP000229847"/>
    </source>
</evidence>
<dbReference type="PANTHER" id="PTHR19375">
    <property type="entry name" value="HEAT SHOCK PROTEIN 70KDA"/>
    <property type="match status" value="1"/>
</dbReference>
<dbReference type="Proteomes" id="UP000229847">
    <property type="component" value="Unassembled WGS sequence"/>
</dbReference>
<evidence type="ECO:0000313" key="3">
    <source>
        <dbReference type="EMBL" id="PIP57658.1"/>
    </source>
</evidence>
<dbReference type="EMBL" id="PCSW01000057">
    <property type="protein sequence ID" value="PIP57658.1"/>
    <property type="molecule type" value="Genomic_DNA"/>
</dbReference>
<dbReference type="InterPro" id="IPR013126">
    <property type="entry name" value="Hsp_70_fam"/>
</dbReference>
<gene>
    <name evidence="3" type="ORF">COX03_01870</name>
</gene>
<reference evidence="3 4" key="1">
    <citation type="submission" date="2017-09" db="EMBL/GenBank/DDBJ databases">
        <title>Depth-based differentiation of microbial function through sediment-hosted aquifers and enrichment of novel symbionts in the deep terrestrial subsurface.</title>
        <authorList>
            <person name="Probst A.J."/>
            <person name="Ladd B."/>
            <person name="Jarett J.K."/>
            <person name="Geller-Mcgrath D.E."/>
            <person name="Sieber C.M."/>
            <person name="Emerson J.B."/>
            <person name="Anantharaman K."/>
            <person name="Thomas B.C."/>
            <person name="Malmstrom R."/>
            <person name="Stieglmeier M."/>
            <person name="Klingl A."/>
            <person name="Woyke T."/>
            <person name="Ryan C.M."/>
            <person name="Banfield J.F."/>
        </authorList>
    </citation>
    <scope>NUCLEOTIDE SEQUENCE [LARGE SCALE GENOMIC DNA]</scope>
    <source>
        <strain evidence="3">CG22_combo_CG10-13_8_21_14_all_39_10</strain>
    </source>
</reference>
<dbReference type="AlphaFoldDB" id="A0A2H0BKX6"/>
<protein>
    <submittedName>
        <fullName evidence="3">Uncharacterized protein</fullName>
    </submittedName>
</protein>
<sequence>MPAHIFNEISEWHLVDQLRKSEMFGFLREVTRDCTDPEAIKRLTTLIQEQQVFAILQSVEQAKIALASYNSTRVKYDFKDIHINDPITRKEFENMVANRRTDIQTCIEECLNRAQLKPEEVDAVLKVGGSSNNRFIDNILKSNFQTKIEDDNVFTSVVAGLSIAASEFFEG</sequence>